<gene>
    <name evidence="1" type="ORF">SAMN05421741_10429</name>
</gene>
<organism evidence="1 2">
    <name type="scientific">Paenimyroides ummariense</name>
    <dbReference type="NCBI Taxonomy" id="913024"/>
    <lineage>
        <taxon>Bacteria</taxon>
        <taxon>Pseudomonadati</taxon>
        <taxon>Bacteroidota</taxon>
        <taxon>Flavobacteriia</taxon>
        <taxon>Flavobacteriales</taxon>
        <taxon>Flavobacteriaceae</taxon>
        <taxon>Paenimyroides</taxon>
    </lineage>
</organism>
<dbReference type="AlphaFoldDB" id="A0A1I4Y6M0"/>
<name>A0A1I4Y6M0_9FLAO</name>
<dbReference type="InterPro" id="IPR045607">
    <property type="entry name" value="DUF6452"/>
</dbReference>
<dbReference type="RefSeq" id="WP_091519559.1">
    <property type="nucleotide sequence ID" value="NZ_FOVI01000004.1"/>
</dbReference>
<evidence type="ECO:0000313" key="1">
    <source>
        <dbReference type="EMBL" id="SFN33363.1"/>
    </source>
</evidence>
<dbReference type="Proteomes" id="UP000199036">
    <property type="component" value="Unassembled WGS sequence"/>
</dbReference>
<keyword evidence="2" id="KW-1185">Reference proteome</keyword>
<dbReference type="EMBL" id="FOVI01000004">
    <property type="protein sequence ID" value="SFN33363.1"/>
    <property type="molecule type" value="Genomic_DNA"/>
</dbReference>
<dbReference type="PROSITE" id="PS51257">
    <property type="entry name" value="PROKAR_LIPOPROTEIN"/>
    <property type="match status" value="1"/>
</dbReference>
<dbReference type="Pfam" id="PF20050">
    <property type="entry name" value="DUF6452"/>
    <property type="match status" value="1"/>
</dbReference>
<reference evidence="2" key="1">
    <citation type="submission" date="2016-10" db="EMBL/GenBank/DDBJ databases">
        <authorList>
            <person name="Varghese N."/>
            <person name="Submissions S."/>
        </authorList>
    </citation>
    <scope>NUCLEOTIDE SEQUENCE [LARGE SCALE GENOMIC DNA]</scope>
    <source>
        <strain evidence="2">DS-12</strain>
    </source>
</reference>
<evidence type="ECO:0000313" key="2">
    <source>
        <dbReference type="Proteomes" id="UP000199036"/>
    </source>
</evidence>
<dbReference type="STRING" id="913024.SAMN05421741_10429"/>
<protein>
    <recommendedName>
        <fullName evidence="3">Lipoprotein</fullName>
    </recommendedName>
</protein>
<evidence type="ECO:0008006" key="3">
    <source>
        <dbReference type="Google" id="ProtNLM"/>
    </source>
</evidence>
<accession>A0A1I4Y6M0</accession>
<proteinExistence type="predicted"/>
<dbReference type="OrthoDB" id="663527at2"/>
<sequence>MRKIWFVGLLALGLSACEKDDICSGSESETPNVIIGLFDRLDPEIRKSAVKIAAIAEGFNDTLIFRSTSTIELPLQINTTETTWNLVLYQPTGSNNDTIHKTDQLRFTYTPEALYVSKACGYKTIFHEFNAVKTTSVSDATWIRSMNRLTNELTNTDNAHLQFYY</sequence>